<feature type="transmembrane region" description="Helical" evidence="1">
    <location>
        <begin position="102"/>
        <end position="131"/>
    </location>
</feature>
<dbReference type="PANTHER" id="PTHR43471:SF1">
    <property type="entry name" value="ABC TRANSPORTER PERMEASE PROTEIN NOSY-RELATED"/>
    <property type="match status" value="1"/>
</dbReference>
<dbReference type="RefSeq" id="WP_169344130.1">
    <property type="nucleotide sequence ID" value="NZ_JABBJJ010000026.1"/>
</dbReference>
<proteinExistence type="predicted"/>
<feature type="transmembrane region" description="Helical" evidence="1">
    <location>
        <begin position="222"/>
        <end position="243"/>
    </location>
</feature>
<evidence type="ECO:0000313" key="2">
    <source>
        <dbReference type="EMBL" id="NMO14835.1"/>
    </source>
</evidence>
<organism evidence="2 3">
    <name type="scientific">Pyxidicoccus fallax</name>
    <dbReference type="NCBI Taxonomy" id="394095"/>
    <lineage>
        <taxon>Bacteria</taxon>
        <taxon>Pseudomonadati</taxon>
        <taxon>Myxococcota</taxon>
        <taxon>Myxococcia</taxon>
        <taxon>Myxococcales</taxon>
        <taxon>Cystobacterineae</taxon>
        <taxon>Myxococcaceae</taxon>
        <taxon>Pyxidicoccus</taxon>
    </lineage>
</organism>
<keyword evidence="1" id="KW-1133">Transmembrane helix</keyword>
<feature type="transmembrane region" description="Helical" evidence="1">
    <location>
        <begin position="56"/>
        <end position="82"/>
    </location>
</feature>
<keyword evidence="3" id="KW-1185">Reference proteome</keyword>
<keyword evidence="1" id="KW-0472">Membrane</keyword>
<dbReference type="Proteomes" id="UP000518300">
    <property type="component" value="Unassembled WGS sequence"/>
</dbReference>
<name>A0A848LDE6_9BACT</name>
<sequence>MTSLAREVASVARMDLAEVLRSRWMVFCGAVYALLAGAFVLVGMRESSLLGFSGMGRVLLSFCHALVLLLPLLALTATGQVVNRAREDGTLELLFSLPVRRGAFFVAVSMVRYAALVVPLVVLMVAMAVLGRLGFGQEVPWGFLWRALAVSAALLLAFVGLGIAVSTLVRSQARAMIWLLTLWALGVALIDFGLVGLMLQWRLDPRTVFLLAALNPVQAARMALLSGVTPDLAVLGPVGFFLAHRLGGAGLFAVGTLWPVAVGLGAWAHALRRFQRSDLV</sequence>
<dbReference type="Pfam" id="PF12679">
    <property type="entry name" value="ABC2_membrane_2"/>
    <property type="match status" value="1"/>
</dbReference>
<feature type="transmembrane region" description="Helical" evidence="1">
    <location>
        <begin position="143"/>
        <end position="169"/>
    </location>
</feature>
<dbReference type="GO" id="GO:0005886">
    <property type="term" value="C:plasma membrane"/>
    <property type="evidence" value="ECO:0007669"/>
    <property type="project" value="UniProtKB-SubCell"/>
</dbReference>
<feature type="transmembrane region" description="Helical" evidence="1">
    <location>
        <begin position="175"/>
        <end position="201"/>
    </location>
</feature>
<reference evidence="2 3" key="1">
    <citation type="submission" date="2020-04" db="EMBL/GenBank/DDBJ databases">
        <title>Draft genome of Pyxidicoccus fallax type strain.</title>
        <authorList>
            <person name="Whitworth D.E."/>
        </authorList>
    </citation>
    <scope>NUCLEOTIDE SEQUENCE [LARGE SCALE GENOMIC DNA]</scope>
    <source>
        <strain evidence="2 3">DSM 14698</strain>
    </source>
</reference>
<dbReference type="EMBL" id="JABBJJ010000026">
    <property type="protein sequence ID" value="NMO14835.1"/>
    <property type="molecule type" value="Genomic_DNA"/>
</dbReference>
<evidence type="ECO:0000313" key="3">
    <source>
        <dbReference type="Proteomes" id="UP000518300"/>
    </source>
</evidence>
<feature type="transmembrane region" description="Helical" evidence="1">
    <location>
        <begin position="249"/>
        <end position="271"/>
    </location>
</feature>
<dbReference type="AlphaFoldDB" id="A0A848LDE6"/>
<protein>
    <submittedName>
        <fullName evidence="2">ABC transporter permease subunit</fullName>
    </submittedName>
</protein>
<dbReference type="PANTHER" id="PTHR43471">
    <property type="entry name" value="ABC TRANSPORTER PERMEASE"/>
    <property type="match status" value="1"/>
</dbReference>
<feature type="transmembrane region" description="Helical" evidence="1">
    <location>
        <begin position="24"/>
        <end position="44"/>
    </location>
</feature>
<accession>A0A848LDE6</accession>
<gene>
    <name evidence="2" type="ORF">HG543_08170</name>
</gene>
<evidence type="ECO:0000256" key="1">
    <source>
        <dbReference type="SAM" id="Phobius"/>
    </source>
</evidence>
<dbReference type="GO" id="GO:0140359">
    <property type="term" value="F:ABC-type transporter activity"/>
    <property type="evidence" value="ECO:0007669"/>
    <property type="project" value="InterPro"/>
</dbReference>
<comment type="caution">
    <text evidence="2">The sequence shown here is derived from an EMBL/GenBank/DDBJ whole genome shotgun (WGS) entry which is preliminary data.</text>
</comment>
<keyword evidence="1" id="KW-0812">Transmembrane</keyword>